<evidence type="ECO:0000256" key="6">
    <source>
        <dbReference type="ARBA" id="ARBA00023284"/>
    </source>
</evidence>
<keyword evidence="3 9" id="KW-0732">Signal</keyword>
<evidence type="ECO:0000313" key="11">
    <source>
        <dbReference type="EMBL" id="RUO76519.1"/>
    </source>
</evidence>
<evidence type="ECO:0000256" key="8">
    <source>
        <dbReference type="PIRSR" id="PIRSR001488-1"/>
    </source>
</evidence>
<dbReference type="Gene3D" id="3.40.30.10">
    <property type="entry name" value="Glutaredoxin"/>
    <property type="match status" value="1"/>
</dbReference>
<evidence type="ECO:0000256" key="3">
    <source>
        <dbReference type="ARBA" id="ARBA00022729"/>
    </source>
</evidence>
<evidence type="ECO:0000313" key="12">
    <source>
        <dbReference type="Proteomes" id="UP000288279"/>
    </source>
</evidence>
<comment type="caution">
    <text evidence="11">The sequence shown here is derived from an EMBL/GenBank/DDBJ whole genome shotgun (WGS) entry which is preliminary data.</text>
</comment>
<evidence type="ECO:0000256" key="9">
    <source>
        <dbReference type="SAM" id="SignalP"/>
    </source>
</evidence>
<protein>
    <recommendedName>
        <fullName evidence="7">Thiol:disulfide interchange protein</fullName>
    </recommendedName>
</protein>
<dbReference type="GO" id="GO:0016853">
    <property type="term" value="F:isomerase activity"/>
    <property type="evidence" value="ECO:0007669"/>
    <property type="project" value="UniProtKB-KW"/>
</dbReference>
<dbReference type="AlphaFoldDB" id="A0A432ZF43"/>
<reference evidence="11 12" key="1">
    <citation type="journal article" date="2011" name="Front. Microbiol.">
        <title>Genomic signatures of strain selection and enhancement in Bacillus atrophaeus var. globigii, a historical biowarfare simulant.</title>
        <authorList>
            <person name="Gibbons H.S."/>
            <person name="Broomall S.M."/>
            <person name="McNew L.A."/>
            <person name="Daligault H."/>
            <person name="Chapman C."/>
            <person name="Bruce D."/>
            <person name="Karavis M."/>
            <person name="Krepps M."/>
            <person name="McGregor P.A."/>
            <person name="Hong C."/>
            <person name="Park K.H."/>
            <person name="Akmal A."/>
            <person name="Feldman A."/>
            <person name="Lin J.S."/>
            <person name="Chang W.E."/>
            <person name="Higgs B.W."/>
            <person name="Demirev P."/>
            <person name="Lindquist J."/>
            <person name="Liem A."/>
            <person name="Fochler E."/>
            <person name="Read T.D."/>
            <person name="Tapia R."/>
            <person name="Johnson S."/>
            <person name="Bishop-Lilly K.A."/>
            <person name="Detter C."/>
            <person name="Han C."/>
            <person name="Sozhamannan S."/>
            <person name="Rosenzweig C.N."/>
            <person name="Skowronski E.W."/>
        </authorList>
    </citation>
    <scope>NUCLEOTIDE SEQUENCE [LARGE SCALE GENOMIC DNA]</scope>
    <source>
        <strain evidence="11 12">PIT1</strain>
    </source>
</reference>
<dbReference type="Pfam" id="PF01323">
    <property type="entry name" value="DSBA"/>
    <property type="match status" value="1"/>
</dbReference>
<feature type="chain" id="PRO_5019514496" description="Thiol:disulfide interchange protein" evidence="9">
    <location>
        <begin position="19"/>
        <end position="201"/>
    </location>
</feature>
<keyword evidence="4 7" id="KW-0574">Periplasm</keyword>
<comment type="subcellular location">
    <subcellularLocation>
        <location evidence="1 7">Periplasm</location>
    </subcellularLocation>
</comment>
<dbReference type="OrthoDB" id="9784896at2"/>
<keyword evidence="5 7" id="KW-1015">Disulfide bond</keyword>
<dbReference type="PROSITE" id="PS51352">
    <property type="entry name" value="THIOREDOXIN_2"/>
    <property type="match status" value="1"/>
</dbReference>
<accession>A0A432ZF43</accession>
<dbReference type="Proteomes" id="UP000288279">
    <property type="component" value="Unassembled WGS sequence"/>
</dbReference>
<comment type="similarity">
    <text evidence="2">Belongs to the thioredoxin family. DsbA subfamily.</text>
</comment>
<keyword evidence="12" id="KW-1185">Reference proteome</keyword>
<dbReference type="GO" id="GO:0016491">
    <property type="term" value="F:oxidoreductase activity"/>
    <property type="evidence" value="ECO:0007669"/>
    <property type="project" value="InterPro"/>
</dbReference>
<dbReference type="RefSeq" id="WP_126828316.1">
    <property type="nucleotide sequence ID" value="NZ_PIQG01000004.1"/>
</dbReference>
<proteinExistence type="inferred from homology"/>
<dbReference type="InterPro" id="IPR001853">
    <property type="entry name" value="DSBA-like_thioredoxin_dom"/>
</dbReference>
<dbReference type="CDD" id="cd03019">
    <property type="entry name" value="DsbA_DsbA"/>
    <property type="match status" value="1"/>
</dbReference>
<dbReference type="PANTHER" id="PTHR35891">
    <property type="entry name" value="THIOL:DISULFIDE INTERCHANGE PROTEIN DSBA"/>
    <property type="match status" value="1"/>
</dbReference>
<dbReference type="PIRSF" id="PIRSF001488">
    <property type="entry name" value="Tdi_protein"/>
    <property type="match status" value="1"/>
</dbReference>
<feature type="disulfide bond" description="Redox-active" evidence="8">
    <location>
        <begin position="48"/>
        <end position="51"/>
    </location>
</feature>
<dbReference type="InterPro" id="IPR050824">
    <property type="entry name" value="Thiol_disulfide_DsbA"/>
</dbReference>
<evidence type="ECO:0000256" key="1">
    <source>
        <dbReference type="ARBA" id="ARBA00004418"/>
    </source>
</evidence>
<evidence type="ECO:0000259" key="10">
    <source>
        <dbReference type="PROSITE" id="PS51352"/>
    </source>
</evidence>
<keyword evidence="6" id="KW-0676">Redox-active center</keyword>
<dbReference type="SUPFAM" id="SSF52833">
    <property type="entry name" value="Thioredoxin-like"/>
    <property type="match status" value="1"/>
</dbReference>
<organism evidence="11 12">
    <name type="scientific">Pseudidiomarina taiwanensis</name>
    <dbReference type="NCBI Taxonomy" id="337250"/>
    <lineage>
        <taxon>Bacteria</taxon>
        <taxon>Pseudomonadati</taxon>
        <taxon>Pseudomonadota</taxon>
        <taxon>Gammaproteobacteria</taxon>
        <taxon>Alteromonadales</taxon>
        <taxon>Idiomarinaceae</taxon>
        <taxon>Pseudidiomarina</taxon>
    </lineage>
</organism>
<dbReference type="InterPro" id="IPR013766">
    <property type="entry name" value="Thioredoxin_domain"/>
</dbReference>
<dbReference type="GO" id="GO:0042597">
    <property type="term" value="C:periplasmic space"/>
    <property type="evidence" value="ECO:0007669"/>
    <property type="project" value="UniProtKB-SubCell"/>
</dbReference>
<dbReference type="InterPro" id="IPR023205">
    <property type="entry name" value="DsbA/DsbL"/>
</dbReference>
<dbReference type="InterPro" id="IPR036249">
    <property type="entry name" value="Thioredoxin-like_sf"/>
</dbReference>
<evidence type="ECO:0000256" key="2">
    <source>
        <dbReference type="ARBA" id="ARBA00005791"/>
    </source>
</evidence>
<evidence type="ECO:0000256" key="4">
    <source>
        <dbReference type="ARBA" id="ARBA00022764"/>
    </source>
</evidence>
<feature type="domain" description="Thioredoxin" evidence="10">
    <location>
        <begin position="8"/>
        <end position="146"/>
    </location>
</feature>
<evidence type="ECO:0000256" key="7">
    <source>
        <dbReference type="PIRNR" id="PIRNR001488"/>
    </source>
</evidence>
<evidence type="ECO:0000256" key="5">
    <source>
        <dbReference type="ARBA" id="ARBA00023157"/>
    </source>
</evidence>
<keyword evidence="11" id="KW-0413">Isomerase</keyword>
<sequence length="201" mass="22738">MKKLLFAVLALMMWPAAAQQFEEGVHYEVISETASAKPEIKEFFSYFCVHCYRFESIAKALAAEYPEQFDKAHVSFINYKGMGIAMSRAYVVAKQKGMEDEFSSLVFRRNFVERNMIETQDQLNGIFAELGMSAEDAEKAMNSFSVRGMANKMDRDAGNLRVNATPTFIVNGKYKILPQGLQNSEDFSADFVKLAGFLLQQ</sequence>
<dbReference type="PANTHER" id="PTHR35891:SF2">
    <property type="entry name" value="THIOL:DISULFIDE INTERCHANGE PROTEIN DSBA"/>
    <property type="match status" value="1"/>
</dbReference>
<dbReference type="EMBL" id="PIQG01000004">
    <property type="protein sequence ID" value="RUO76519.1"/>
    <property type="molecule type" value="Genomic_DNA"/>
</dbReference>
<feature type="signal peptide" evidence="9">
    <location>
        <begin position="1"/>
        <end position="18"/>
    </location>
</feature>
<gene>
    <name evidence="11" type="ORF">CWI83_09190</name>
</gene>
<name>A0A432ZF43_9GAMM</name>